<keyword evidence="5" id="KW-0808">Transferase</keyword>
<keyword evidence="4" id="KW-0444">Lipid biosynthesis</keyword>
<evidence type="ECO:0000256" key="9">
    <source>
        <dbReference type="ARBA" id="ARBA00023136"/>
    </source>
</evidence>
<feature type="transmembrane region" description="Helical" evidence="14">
    <location>
        <begin position="6"/>
        <end position="26"/>
    </location>
</feature>
<feature type="transmembrane region" description="Helical" evidence="14">
    <location>
        <begin position="188"/>
        <end position="207"/>
    </location>
</feature>
<evidence type="ECO:0000313" key="16">
    <source>
        <dbReference type="Proteomes" id="UP000025227"/>
    </source>
</evidence>
<dbReference type="CDD" id="cd07991">
    <property type="entry name" value="LPLAT_LPCAT1-like"/>
    <property type="match status" value="1"/>
</dbReference>
<dbReference type="Pfam" id="PF01553">
    <property type="entry name" value="Acyltransferase"/>
    <property type="match status" value="1"/>
</dbReference>
<sequence>MIFELFAIYASIILGCIISTTSLILLDKNWGPLPHYYLQFIEWIQSFYGKIYPETDEAPWPAIIKKSVKNVLARTKASSSAEFTFLLSPRNHLEISVDAIQSGVEAIIQDDLSTAFYPSPTYSETLLRTSPLPHWTMAQKALFYFTMFFRFGFLFPTRLCLLLISFVFFAGSAFVAVNKKLSDKEKTWVGIIYCRLYCSAMGVVATYKNKRFRPKEAGVAISNHLTPNDVQLLFAGTPLGSTHGFVVTGQKHTGIIGSLETLAEKVCPTFWVERKSANGRKEFLAELVRRAKFGGPVLLFPEGYCSNNTQVLQFRKAIFEEGITIYPIAIKQDSRFGDSFWQEDGFNSYLLRVMSSWATPIDVTYLPPMKRLLRETNAEFAARAQAAISDVVGVRAGEFDGLLWYSKTEQRRLLELQKEMCATALVSHLHESTEKNDSDDGYWSVCSTNNSHCGSPIADKCNGILSQ</sequence>
<proteinExistence type="inferred from homology"/>
<dbReference type="WBParaSite" id="HCON_00036190-00001">
    <property type="protein sequence ID" value="HCON_00036190-00001"/>
    <property type="gene ID" value="HCON_00036190"/>
</dbReference>
<keyword evidence="12" id="KW-0012">Acyltransferase</keyword>
<keyword evidence="7 14" id="KW-1133">Transmembrane helix</keyword>
<dbReference type="GO" id="GO:0016020">
    <property type="term" value="C:membrane"/>
    <property type="evidence" value="ECO:0007669"/>
    <property type="project" value="UniProtKB-SubCell"/>
</dbReference>
<dbReference type="GO" id="GO:0005783">
    <property type="term" value="C:endoplasmic reticulum"/>
    <property type="evidence" value="ECO:0007669"/>
    <property type="project" value="TreeGrafter"/>
</dbReference>
<comment type="subcellular location">
    <subcellularLocation>
        <location evidence="1">Membrane</location>
    </subcellularLocation>
</comment>
<evidence type="ECO:0000256" key="6">
    <source>
        <dbReference type="ARBA" id="ARBA00022692"/>
    </source>
</evidence>
<dbReference type="InterPro" id="IPR002123">
    <property type="entry name" value="Plipid/glycerol_acylTrfase"/>
</dbReference>
<evidence type="ECO:0000259" key="15">
    <source>
        <dbReference type="SMART" id="SM00563"/>
    </source>
</evidence>
<dbReference type="OMA" id="NQDFAQR"/>
<dbReference type="GO" id="GO:0004366">
    <property type="term" value="F:glycerol-3-phosphate O-acyltransferase activity"/>
    <property type="evidence" value="ECO:0007669"/>
    <property type="project" value="TreeGrafter"/>
</dbReference>
<dbReference type="InterPro" id="IPR045252">
    <property type="entry name" value="LPCAT1-like"/>
</dbReference>
<evidence type="ECO:0000256" key="14">
    <source>
        <dbReference type="SAM" id="Phobius"/>
    </source>
</evidence>
<evidence type="ECO:0000256" key="1">
    <source>
        <dbReference type="ARBA" id="ARBA00004370"/>
    </source>
</evidence>
<dbReference type="AlphaFoldDB" id="A0A7I4Y1B7"/>
<keyword evidence="10" id="KW-0594">Phospholipid biosynthesis</keyword>
<dbReference type="Proteomes" id="UP000025227">
    <property type="component" value="Unplaced"/>
</dbReference>
<dbReference type="SMART" id="SM00563">
    <property type="entry name" value="PlsC"/>
    <property type="match status" value="1"/>
</dbReference>
<evidence type="ECO:0000256" key="4">
    <source>
        <dbReference type="ARBA" id="ARBA00022516"/>
    </source>
</evidence>
<dbReference type="OrthoDB" id="272512at2759"/>
<evidence type="ECO:0000256" key="2">
    <source>
        <dbReference type="ARBA" id="ARBA00005189"/>
    </source>
</evidence>
<comment type="pathway">
    <text evidence="2">Lipid metabolism.</text>
</comment>
<dbReference type="GO" id="GO:0019432">
    <property type="term" value="P:triglyceride biosynthetic process"/>
    <property type="evidence" value="ECO:0007669"/>
    <property type="project" value="TreeGrafter"/>
</dbReference>
<protein>
    <submittedName>
        <fullName evidence="17">PlsC domain-containing protein</fullName>
    </submittedName>
</protein>
<feature type="transmembrane region" description="Helical" evidence="14">
    <location>
        <begin position="147"/>
        <end position="176"/>
    </location>
</feature>
<comment type="pathway">
    <text evidence="13">Phospholipid metabolism.</text>
</comment>
<evidence type="ECO:0000313" key="17">
    <source>
        <dbReference type="WBParaSite" id="HCON_00036190-00001"/>
    </source>
</evidence>
<keyword evidence="16" id="KW-1185">Reference proteome</keyword>
<organism evidence="16 17">
    <name type="scientific">Haemonchus contortus</name>
    <name type="common">Barber pole worm</name>
    <dbReference type="NCBI Taxonomy" id="6289"/>
    <lineage>
        <taxon>Eukaryota</taxon>
        <taxon>Metazoa</taxon>
        <taxon>Ecdysozoa</taxon>
        <taxon>Nematoda</taxon>
        <taxon>Chromadorea</taxon>
        <taxon>Rhabditida</taxon>
        <taxon>Rhabditina</taxon>
        <taxon>Rhabditomorpha</taxon>
        <taxon>Strongyloidea</taxon>
        <taxon>Trichostrongylidae</taxon>
        <taxon>Haemonchus</taxon>
    </lineage>
</organism>
<evidence type="ECO:0000256" key="10">
    <source>
        <dbReference type="ARBA" id="ARBA00023209"/>
    </source>
</evidence>
<evidence type="ECO:0000256" key="7">
    <source>
        <dbReference type="ARBA" id="ARBA00022989"/>
    </source>
</evidence>
<evidence type="ECO:0000256" key="8">
    <source>
        <dbReference type="ARBA" id="ARBA00023098"/>
    </source>
</evidence>
<name>A0A7I4Y1B7_HAECO</name>
<evidence type="ECO:0000256" key="5">
    <source>
        <dbReference type="ARBA" id="ARBA00022679"/>
    </source>
</evidence>
<dbReference type="PANTHER" id="PTHR23063:SF6">
    <property type="entry name" value="PHOSPHOLIPID_GLYCEROL ACYLTRANSFERASE DOMAIN-CONTAINING PROTEIN"/>
    <property type="match status" value="1"/>
</dbReference>
<evidence type="ECO:0000256" key="12">
    <source>
        <dbReference type="ARBA" id="ARBA00023315"/>
    </source>
</evidence>
<evidence type="ECO:0000256" key="11">
    <source>
        <dbReference type="ARBA" id="ARBA00023264"/>
    </source>
</evidence>
<dbReference type="PANTHER" id="PTHR23063">
    <property type="entry name" value="PHOSPHOLIPID ACYLTRANSFERASE"/>
    <property type="match status" value="1"/>
</dbReference>
<feature type="domain" description="Phospholipid/glycerol acyltransferase" evidence="15">
    <location>
        <begin position="218"/>
        <end position="333"/>
    </location>
</feature>
<keyword evidence="9 14" id="KW-0472">Membrane</keyword>
<comment type="similarity">
    <text evidence="3">Belongs to the 1-acyl-sn-glycerol-3-phosphate acyltransferase family.</text>
</comment>
<keyword evidence="8" id="KW-0443">Lipid metabolism</keyword>
<evidence type="ECO:0000256" key="3">
    <source>
        <dbReference type="ARBA" id="ARBA00008655"/>
    </source>
</evidence>
<keyword evidence="6 14" id="KW-0812">Transmembrane</keyword>
<keyword evidence="11" id="KW-1208">Phospholipid metabolism</keyword>
<accession>A0A7I4Y1B7</accession>
<dbReference type="GO" id="GO:0008654">
    <property type="term" value="P:phospholipid biosynthetic process"/>
    <property type="evidence" value="ECO:0007669"/>
    <property type="project" value="UniProtKB-KW"/>
</dbReference>
<reference evidence="17" key="1">
    <citation type="submission" date="2020-12" db="UniProtKB">
        <authorList>
            <consortium name="WormBaseParasite"/>
        </authorList>
    </citation>
    <scope>IDENTIFICATION</scope>
    <source>
        <strain evidence="17">MHco3</strain>
    </source>
</reference>
<evidence type="ECO:0000256" key="13">
    <source>
        <dbReference type="ARBA" id="ARBA00025707"/>
    </source>
</evidence>